<dbReference type="InterPro" id="IPR015424">
    <property type="entry name" value="PyrdxlP-dep_Trfase"/>
</dbReference>
<dbReference type="SUPFAM" id="SSF53383">
    <property type="entry name" value="PLP-dependent transferases"/>
    <property type="match status" value="1"/>
</dbReference>
<proteinExistence type="predicted"/>
<keyword evidence="2" id="KW-0808">Transferase</keyword>
<dbReference type="Proteomes" id="UP001500466">
    <property type="component" value="Unassembled WGS sequence"/>
</dbReference>
<keyword evidence="3" id="KW-1185">Reference proteome</keyword>
<dbReference type="PANTHER" id="PTHR43586:SF21">
    <property type="entry name" value="PYRIDOXAL PHOSPHATE (PLP)-DEPENDENT ASPARTATE AMINOTRANSFERASE SUPERFAMILY"/>
    <property type="match status" value="1"/>
</dbReference>
<dbReference type="InterPro" id="IPR015422">
    <property type="entry name" value="PyrdxlP-dep_Trfase_small"/>
</dbReference>
<organism evidence="2 3">
    <name type="scientific">Yinghuangia aomiensis</name>
    <dbReference type="NCBI Taxonomy" id="676205"/>
    <lineage>
        <taxon>Bacteria</taxon>
        <taxon>Bacillati</taxon>
        <taxon>Actinomycetota</taxon>
        <taxon>Actinomycetes</taxon>
        <taxon>Kitasatosporales</taxon>
        <taxon>Streptomycetaceae</taxon>
        <taxon>Yinghuangia</taxon>
    </lineage>
</organism>
<dbReference type="GO" id="GO:0008483">
    <property type="term" value="F:transaminase activity"/>
    <property type="evidence" value="ECO:0007669"/>
    <property type="project" value="UniProtKB-KW"/>
</dbReference>
<evidence type="ECO:0000313" key="3">
    <source>
        <dbReference type="Proteomes" id="UP001500466"/>
    </source>
</evidence>
<comment type="caution">
    <text evidence="2">The sequence shown here is derived from an EMBL/GenBank/DDBJ whole genome shotgun (WGS) entry which is preliminary data.</text>
</comment>
<dbReference type="PANTHER" id="PTHR43586">
    <property type="entry name" value="CYSTEINE DESULFURASE"/>
    <property type="match status" value="1"/>
</dbReference>
<sequence>MGTRGGMRYVAPPLCATRRHPEVAPAPVRHGRRSGSHLRVIGSWDLRGPVVSVDGMEIADARVLWEPEPGWLNTASYGLPPTPAYEAVLAAQRDWRTGHTSWEAWGEAGEVARESFAALVGADVADITIGANVSSLLAPVAASLPPGTRVVVPDIEFTSNVFPWMVQEPRGIEVVTVPCDKLAEAVDERTDVVAYSLVQSADGSIADDDAILAAARAAGALVVVDGTQAVGWMPVDATRYDVLAVGGYKWLMNPRGTGFAYFAPGVRDRFVPVAAGWFAGEDPHASFYGGPLRLAANARRFDSSPAWFAWVGAAPAIDVVREIGVEKIRAHNVGLANRFSTGLGRPAGTSAIVTVDVPGAEAALAAAGVRAAVRAGRVRASFHVYSTEHDVDMAVEALRGLNGA</sequence>
<reference evidence="3" key="1">
    <citation type="journal article" date="2019" name="Int. J. Syst. Evol. Microbiol.">
        <title>The Global Catalogue of Microorganisms (GCM) 10K type strain sequencing project: providing services to taxonomists for standard genome sequencing and annotation.</title>
        <authorList>
            <consortium name="The Broad Institute Genomics Platform"/>
            <consortium name="The Broad Institute Genome Sequencing Center for Infectious Disease"/>
            <person name="Wu L."/>
            <person name="Ma J."/>
        </authorList>
    </citation>
    <scope>NUCLEOTIDE SEQUENCE [LARGE SCALE GENOMIC DNA]</scope>
    <source>
        <strain evidence="3">JCM 17986</strain>
    </source>
</reference>
<dbReference type="Gene3D" id="3.40.640.10">
    <property type="entry name" value="Type I PLP-dependent aspartate aminotransferase-like (Major domain)"/>
    <property type="match status" value="1"/>
</dbReference>
<dbReference type="InterPro" id="IPR000192">
    <property type="entry name" value="Aminotrans_V_dom"/>
</dbReference>
<dbReference type="Gene3D" id="3.90.1150.10">
    <property type="entry name" value="Aspartate Aminotransferase, domain 1"/>
    <property type="match status" value="1"/>
</dbReference>
<protein>
    <submittedName>
        <fullName evidence="2">Aminotransferase class V-fold PLP-dependent enzyme</fullName>
    </submittedName>
</protein>
<gene>
    <name evidence="2" type="ORF">GCM10023205_57270</name>
</gene>
<evidence type="ECO:0000313" key="2">
    <source>
        <dbReference type="EMBL" id="GAA4980735.1"/>
    </source>
</evidence>
<keyword evidence="2" id="KW-0032">Aminotransferase</keyword>
<dbReference type="InterPro" id="IPR015421">
    <property type="entry name" value="PyrdxlP-dep_Trfase_major"/>
</dbReference>
<dbReference type="EMBL" id="BAABHS010000023">
    <property type="protein sequence ID" value="GAA4980735.1"/>
    <property type="molecule type" value="Genomic_DNA"/>
</dbReference>
<accession>A0ABP9HWR2</accession>
<evidence type="ECO:0000259" key="1">
    <source>
        <dbReference type="Pfam" id="PF00266"/>
    </source>
</evidence>
<feature type="domain" description="Aminotransferase class V" evidence="1">
    <location>
        <begin position="97"/>
        <end position="350"/>
    </location>
</feature>
<name>A0ABP9HWR2_9ACTN</name>
<dbReference type="Pfam" id="PF00266">
    <property type="entry name" value="Aminotran_5"/>
    <property type="match status" value="1"/>
</dbReference>